<evidence type="ECO:0000313" key="10">
    <source>
        <dbReference type="Proteomes" id="UP000583556"/>
    </source>
</evidence>
<gene>
    <name evidence="9" type="ORF">HHL27_20870</name>
</gene>
<dbReference type="Proteomes" id="UP000583556">
    <property type="component" value="Unassembled WGS sequence"/>
</dbReference>
<dbReference type="GO" id="GO:0106300">
    <property type="term" value="P:protein-DNA covalent cross-linking repair"/>
    <property type="evidence" value="ECO:0007669"/>
    <property type="project" value="InterPro"/>
</dbReference>
<keyword evidence="7" id="KW-0456">Lyase</keyword>
<evidence type="ECO:0000256" key="6">
    <source>
        <dbReference type="ARBA" id="ARBA00023125"/>
    </source>
</evidence>
<keyword evidence="10" id="KW-1185">Reference proteome</keyword>
<organism evidence="9 10">
    <name type="scientific">Novosphingobium olei</name>
    <dbReference type="NCBI Taxonomy" id="2728851"/>
    <lineage>
        <taxon>Bacteria</taxon>
        <taxon>Pseudomonadati</taxon>
        <taxon>Pseudomonadota</taxon>
        <taxon>Alphaproteobacteria</taxon>
        <taxon>Sphingomonadales</taxon>
        <taxon>Sphingomonadaceae</taxon>
        <taxon>Novosphingobium</taxon>
    </lineage>
</organism>
<dbReference type="Gene3D" id="3.90.1680.10">
    <property type="entry name" value="SOS response associated peptidase-like"/>
    <property type="match status" value="1"/>
</dbReference>
<evidence type="ECO:0000313" key="9">
    <source>
        <dbReference type="EMBL" id="NML96120.1"/>
    </source>
</evidence>
<keyword evidence="2 8" id="KW-0645">Protease</keyword>
<evidence type="ECO:0000256" key="2">
    <source>
        <dbReference type="ARBA" id="ARBA00022670"/>
    </source>
</evidence>
<protein>
    <recommendedName>
        <fullName evidence="8">Abasic site processing protein</fullName>
        <ecNumber evidence="8">3.4.-.-</ecNumber>
    </recommendedName>
</protein>
<evidence type="ECO:0000256" key="8">
    <source>
        <dbReference type="RuleBase" id="RU364100"/>
    </source>
</evidence>
<proteinExistence type="inferred from homology"/>
<dbReference type="Pfam" id="PF02586">
    <property type="entry name" value="SRAP"/>
    <property type="match status" value="1"/>
</dbReference>
<evidence type="ECO:0000256" key="7">
    <source>
        <dbReference type="ARBA" id="ARBA00023239"/>
    </source>
</evidence>
<dbReference type="EC" id="3.4.-.-" evidence="8"/>
<evidence type="ECO:0000256" key="1">
    <source>
        <dbReference type="ARBA" id="ARBA00008136"/>
    </source>
</evidence>
<dbReference type="GO" id="GO:0006508">
    <property type="term" value="P:proteolysis"/>
    <property type="evidence" value="ECO:0007669"/>
    <property type="project" value="UniProtKB-KW"/>
</dbReference>
<comment type="similarity">
    <text evidence="1 8">Belongs to the SOS response-associated peptidase family.</text>
</comment>
<dbReference type="RefSeq" id="WP_169495325.1">
    <property type="nucleotide sequence ID" value="NZ_JABBGM010000017.1"/>
</dbReference>
<sequence>MCNLYKMRANVAEVGQLFGARADVGANFGEEVYPGYPGLVVAEGTARTMTWGFPLTLKGKQGQPLKPKAVNNAREDKLATPFWRDSFVKRRCLIPVTAWAEAEGQKGRMTRTWYSLAGAELFAVAGIWRPTHEWGDAYSMVMVEGCAQMADVHDRMPVVLAPDDWSRWLAAEPDEAFALCRPCPYPLTVERTDQAWVRSRGT</sequence>
<dbReference type="InterPro" id="IPR036590">
    <property type="entry name" value="SRAP-like"/>
</dbReference>
<dbReference type="AlphaFoldDB" id="A0A7Y0BT46"/>
<dbReference type="EMBL" id="JABBGM010000017">
    <property type="protein sequence ID" value="NML96120.1"/>
    <property type="molecule type" value="Genomic_DNA"/>
</dbReference>
<dbReference type="GO" id="GO:0016829">
    <property type="term" value="F:lyase activity"/>
    <property type="evidence" value="ECO:0007669"/>
    <property type="project" value="UniProtKB-KW"/>
</dbReference>
<name>A0A7Y0BT46_9SPHN</name>
<dbReference type="GO" id="GO:0008233">
    <property type="term" value="F:peptidase activity"/>
    <property type="evidence" value="ECO:0007669"/>
    <property type="project" value="UniProtKB-KW"/>
</dbReference>
<accession>A0A7Y0BT46</accession>
<evidence type="ECO:0000256" key="5">
    <source>
        <dbReference type="ARBA" id="ARBA00023124"/>
    </source>
</evidence>
<reference evidence="9 10" key="1">
    <citation type="submission" date="2020-04" db="EMBL/GenBank/DDBJ databases">
        <title>Novosphingobium sp. TW-4 isolated from soil.</title>
        <authorList>
            <person name="Dahal R.H."/>
            <person name="Chaudhary D.K."/>
        </authorList>
    </citation>
    <scope>NUCLEOTIDE SEQUENCE [LARGE SCALE GENOMIC DNA]</scope>
    <source>
        <strain evidence="9 10">TW-4</strain>
    </source>
</reference>
<keyword evidence="4 8" id="KW-0378">Hydrolase</keyword>
<dbReference type="InterPro" id="IPR003738">
    <property type="entry name" value="SRAP"/>
</dbReference>
<dbReference type="PANTHER" id="PTHR13604:SF0">
    <property type="entry name" value="ABASIC SITE PROCESSING PROTEIN HMCES"/>
    <property type="match status" value="1"/>
</dbReference>
<dbReference type="SUPFAM" id="SSF143081">
    <property type="entry name" value="BB1717-like"/>
    <property type="match status" value="1"/>
</dbReference>
<keyword evidence="5" id="KW-0190">Covalent protein-DNA linkage</keyword>
<evidence type="ECO:0000256" key="4">
    <source>
        <dbReference type="ARBA" id="ARBA00022801"/>
    </source>
</evidence>
<dbReference type="PANTHER" id="PTHR13604">
    <property type="entry name" value="DC12-RELATED"/>
    <property type="match status" value="1"/>
</dbReference>
<keyword evidence="6" id="KW-0238">DNA-binding</keyword>
<keyword evidence="3" id="KW-0227">DNA damage</keyword>
<evidence type="ECO:0000256" key="3">
    <source>
        <dbReference type="ARBA" id="ARBA00022763"/>
    </source>
</evidence>
<dbReference type="GO" id="GO:0003697">
    <property type="term" value="F:single-stranded DNA binding"/>
    <property type="evidence" value="ECO:0007669"/>
    <property type="project" value="InterPro"/>
</dbReference>
<comment type="caution">
    <text evidence="9">The sequence shown here is derived from an EMBL/GenBank/DDBJ whole genome shotgun (WGS) entry which is preliminary data.</text>
</comment>